<evidence type="ECO:0000256" key="1">
    <source>
        <dbReference type="ARBA" id="ARBA00004786"/>
    </source>
</evidence>
<accession>A0A914BKS7</accession>
<feature type="domain" description="Aldehyde dehydrogenase" evidence="9">
    <location>
        <begin position="72"/>
        <end position="535"/>
    </location>
</feature>
<keyword evidence="5 7" id="KW-0642">Proline metabolism</keyword>
<keyword evidence="11" id="KW-1185">Reference proteome</keyword>
<evidence type="ECO:0000259" key="9">
    <source>
        <dbReference type="Pfam" id="PF00171"/>
    </source>
</evidence>
<evidence type="ECO:0000256" key="3">
    <source>
        <dbReference type="ARBA" id="ARBA00023002"/>
    </source>
</evidence>
<dbReference type="InterPro" id="IPR016160">
    <property type="entry name" value="Ald_DH_CS_CYS"/>
</dbReference>
<sequence length="553" mass="61002">MLRTRVFLQRAYQGVRCLSFKAQNEPIKQYAKDSPERKLTEEALNRLGSTVLDVPCVIGGEHIFTDDVRTEVAPFDHSHKLASVHYGNKELINKAINAALSVRSDWEAKPLEDRVQIFLKAADLISNKYRADLVAAVMLGQAKTAFQAELDVVCELADFYRFHGQYALDLANVQPISTDESSNTMLYRGLEGFVAAISPFNFTAIGGNLAGTPAMMGNTVVWKPSPACCFSSYKVFEILREAGVPDGVINFIPAPATVFGDTVTASHDLAAVAFVGSTKTFQRLWKQVGQNLDNYKTFPRLIGECGGKNYHLIHPSADIDTVVNCTVRSAFEFSGQKCSACSRMYVPETLWPKIKEGMMEIHKQIKVGAPDDYSTFFSAVIDAASFDKIKGYLDYAKTSPSITTLAGGNCDKSKGYFIEPTIYETNDPSEKLMREEIFGPVVTVYVYPDDMFSETVEMINKTSPYGLTGAIFARDSEVAEETANLLRDSAGNFYINDKSTGSVVGQQPFGGGRLSGTNDKAGGSLYIQRWVSPQSVKQTHQPITDWRYPSMEV</sequence>
<evidence type="ECO:0000256" key="2">
    <source>
        <dbReference type="ARBA" id="ARBA00009986"/>
    </source>
</evidence>
<evidence type="ECO:0000313" key="11">
    <source>
        <dbReference type="Proteomes" id="UP000887568"/>
    </source>
</evidence>
<evidence type="ECO:0000256" key="5">
    <source>
        <dbReference type="ARBA" id="ARBA00023062"/>
    </source>
</evidence>
<dbReference type="EnsemblMetazoa" id="XM_038220955.1">
    <property type="protein sequence ID" value="XP_038076883.1"/>
    <property type="gene ID" value="LOC119744808"/>
</dbReference>
<dbReference type="Pfam" id="PF00171">
    <property type="entry name" value="Aldedh"/>
    <property type="match status" value="1"/>
</dbReference>
<dbReference type="InterPro" id="IPR016162">
    <property type="entry name" value="Ald_DH_N"/>
</dbReference>
<name>A0A914BKS7_PATMI</name>
<dbReference type="PANTHER" id="PTHR42862">
    <property type="entry name" value="DELTA-1-PYRROLINE-5-CARBOXYLATE DEHYDROGENASE 1, ISOFORM A-RELATED"/>
    <property type="match status" value="1"/>
</dbReference>
<protein>
    <recommendedName>
        <fullName evidence="7 8">Multifunctional fusion protein</fullName>
    </recommendedName>
    <domain>
        <recommendedName>
            <fullName evidence="8">Delta-1-pyrroline-5-carboxylate dehydrogenase</fullName>
            <shortName evidence="8">P5C dehydrogenase</shortName>
        </recommendedName>
        <alternativeName>
            <fullName evidence="7">L-glutamate gamma-semialdehyde dehydrogenase</fullName>
        </alternativeName>
    </domain>
    <domain>
        <recommendedName>
            <fullName evidence="7">L-glutamate gamma-semialdehyde dehydrogenase</fullName>
            <ecNumber evidence="7">1.2.1.88</ecNumber>
        </recommendedName>
    </domain>
</protein>
<dbReference type="PROSITE" id="PS00070">
    <property type="entry name" value="ALDEHYDE_DEHYDR_CYS"/>
    <property type="match status" value="1"/>
</dbReference>
<evidence type="ECO:0000256" key="7">
    <source>
        <dbReference type="RuleBase" id="RU366016"/>
    </source>
</evidence>
<dbReference type="GO" id="GO:0003842">
    <property type="term" value="F:L-glutamate gamma-semialdehyde dehydrogenase activity"/>
    <property type="evidence" value="ECO:0007669"/>
    <property type="project" value="UniProtKB-UniRule"/>
</dbReference>
<dbReference type="InterPro" id="IPR050485">
    <property type="entry name" value="Proline_metab_enzyme"/>
</dbReference>
<evidence type="ECO:0000256" key="6">
    <source>
        <dbReference type="ARBA" id="ARBA00048142"/>
    </source>
</evidence>
<dbReference type="InterPro" id="IPR005931">
    <property type="entry name" value="P5CDH/ALDH4A1"/>
</dbReference>
<reference evidence="10" key="1">
    <citation type="submission" date="2022-11" db="UniProtKB">
        <authorList>
            <consortium name="EnsemblMetazoa"/>
        </authorList>
    </citation>
    <scope>IDENTIFICATION</scope>
</reference>
<dbReference type="GO" id="GO:0010133">
    <property type="term" value="P:L-proline catabolic process to L-glutamate"/>
    <property type="evidence" value="ECO:0007669"/>
    <property type="project" value="UniProtKB-UniRule"/>
</dbReference>
<comment type="similarity">
    <text evidence="2 7">Belongs to the aldehyde dehydrogenase family.</text>
</comment>
<evidence type="ECO:0000256" key="8">
    <source>
        <dbReference type="RuleBase" id="RU366030"/>
    </source>
</evidence>
<dbReference type="InterPro" id="IPR015590">
    <property type="entry name" value="Aldehyde_DH_dom"/>
</dbReference>
<evidence type="ECO:0000256" key="4">
    <source>
        <dbReference type="ARBA" id="ARBA00023027"/>
    </source>
</evidence>
<dbReference type="CDD" id="cd07123">
    <property type="entry name" value="ALDH_F4-17_P5CDH"/>
    <property type="match status" value="1"/>
</dbReference>
<dbReference type="FunFam" id="3.40.309.10:FF:000005">
    <property type="entry name" value="1-pyrroline-5-carboxylate dehydrogenase 1"/>
    <property type="match status" value="1"/>
</dbReference>
<organism evidence="10 11">
    <name type="scientific">Patiria miniata</name>
    <name type="common">Bat star</name>
    <name type="synonym">Asterina miniata</name>
    <dbReference type="NCBI Taxonomy" id="46514"/>
    <lineage>
        <taxon>Eukaryota</taxon>
        <taxon>Metazoa</taxon>
        <taxon>Echinodermata</taxon>
        <taxon>Eleutherozoa</taxon>
        <taxon>Asterozoa</taxon>
        <taxon>Asteroidea</taxon>
        <taxon>Valvatacea</taxon>
        <taxon>Valvatida</taxon>
        <taxon>Asterinidae</taxon>
        <taxon>Patiria</taxon>
    </lineage>
</organism>
<dbReference type="RefSeq" id="XP_038076883.1">
    <property type="nucleotide sequence ID" value="XM_038220955.1"/>
</dbReference>
<comment type="pathway">
    <text evidence="1 7">Amino-acid degradation; L-proline degradation into L-glutamate; L-glutamate from L-proline: step 2/2.</text>
</comment>
<dbReference type="PANTHER" id="PTHR42862:SF1">
    <property type="entry name" value="DELTA-1-PYRROLINE-5-CARBOXYLATE DEHYDROGENASE 2, ISOFORM A-RELATED"/>
    <property type="match status" value="1"/>
</dbReference>
<dbReference type="Gene3D" id="3.40.605.10">
    <property type="entry name" value="Aldehyde Dehydrogenase, Chain A, domain 1"/>
    <property type="match status" value="1"/>
</dbReference>
<dbReference type="InterPro" id="IPR016161">
    <property type="entry name" value="Ald_DH/histidinol_DH"/>
</dbReference>
<dbReference type="Gene3D" id="3.40.309.10">
    <property type="entry name" value="Aldehyde Dehydrogenase, Chain A, domain 2"/>
    <property type="match status" value="1"/>
</dbReference>
<dbReference type="OMA" id="FAGIHFT"/>
<evidence type="ECO:0000313" key="10">
    <source>
        <dbReference type="EnsemblMetazoa" id="XP_038076883.1"/>
    </source>
</evidence>
<dbReference type="NCBIfam" id="TIGR01236">
    <property type="entry name" value="D1pyr5carbox1"/>
    <property type="match status" value="1"/>
</dbReference>
<dbReference type="Proteomes" id="UP000887568">
    <property type="component" value="Unplaced"/>
</dbReference>
<dbReference type="EC" id="1.2.1.88" evidence="7"/>
<comment type="catalytic activity">
    <reaction evidence="6 7">
        <text>L-glutamate 5-semialdehyde + NAD(+) + H2O = L-glutamate + NADH + 2 H(+)</text>
        <dbReference type="Rhea" id="RHEA:30235"/>
        <dbReference type="ChEBI" id="CHEBI:15377"/>
        <dbReference type="ChEBI" id="CHEBI:15378"/>
        <dbReference type="ChEBI" id="CHEBI:29985"/>
        <dbReference type="ChEBI" id="CHEBI:57540"/>
        <dbReference type="ChEBI" id="CHEBI:57945"/>
        <dbReference type="ChEBI" id="CHEBI:58066"/>
        <dbReference type="EC" id="1.2.1.88"/>
    </reaction>
</comment>
<dbReference type="GO" id="GO:0005759">
    <property type="term" value="C:mitochondrial matrix"/>
    <property type="evidence" value="ECO:0007669"/>
    <property type="project" value="TreeGrafter"/>
</dbReference>
<dbReference type="SUPFAM" id="SSF53720">
    <property type="entry name" value="ALDH-like"/>
    <property type="match status" value="1"/>
</dbReference>
<keyword evidence="3 7" id="KW-0560">Oxidoreductase</keyword>
<dbReference type="FunFam" id="3.40.605.10:FF:000006">
    <property type="entry name" value="1-pyrroline-5-carboxylate dehydrogenase"/>
    <property type="match status" value="1"/>
</dbReference>
<keyword evidence="4 7" id="KW-0520">NAD</keyword>
<dbReference type="OrthoDB" id="5322683at2759"/>
<dbReference type="AlphaFoldDB" id="A0A914BKS7"/>
<dbReference type="InterPro" id="IPR016163">
    <property type="entry name" value="Ald_DH_C"/>
</dbReference>
<dbReference type="GeneID" id="119744808"/>
<proteinExistence type="inferred from homology"/>